<gene>
    <name evidence="1" type="ORF">C4K03_3250</name>
</gene>
<name>A0A3G7U7V9_9PSED</name>
<dbReference type="EMBL" id="CP027754">
    <property type="protein sequence ID" value="AZE55405.1"/>
    <property type="molecule type" value="Genomic_DNA"/>
</dbReference>
<organism evidence="1 2">
    <name type="scientific">Pseudomonas synxantha</name>
    <dbReference type="NCBI Taxonomy" id="47883"/>
    <lineage>
        <taxon>Bacteria</taxon>
        <taxon>Pseudomonadati</taxon>
        <taxon>Pseudomonadota</taxon>
        <taxon>Gammaproteobacteria</taxon>
        <taxon>Pseudomonadales</taxon>
        <taxon>Pseudomonadaceae</taxon>
        <taxon>Pseudomonas</taxon>
    </lineage>
</organism>
<protein>
    <submittedName>
        <fullName evidence="1">Uncharacterized protein</fullName>
    </submittedName>
</protein>
<evidence type="ECO:0000313" key="1">
    <source>
        <dbReference type="EMBL" id="AZE55405.1"/>
    </source>
</evidence>
<dbReference type="AlphaFoldDB" id="A0A3G7U7V9"/>
<proteinExistence type="predicted"/>
<sequence length="43" mass="5256">MQCPRHCMSVDGLRRRFASLDQVISQRCRKRFAQRRYSNRTLQ</sequence>
<evidence type="ECO:0000313" key="2">
    <source>
        <dbReference type="Proteomes" id="UP000268696"/>
    </source>
</evidence>
<reference evidence="1 2" key="1">
    <citation type="submission" date="2018-03" db="EMBL/GenBank/DDBJ databases">
        <title>Diversity of phytobeneficial traits revealed by whole-genome analysis of worldwide-isolated phenazine-producing Pseudomonas spp.</title>
        <authorList>
            <person name="Biessy A."/>
            <person name="Novinscak A."/>
            <person name="Blom J."/>
            <person name="Leger G."/>
            <person name="Thomashow L.S."/>
            <person name="Cazorla F.M."/>
            <person name="Josic D."/>
            <person name="Filion M."/>
        </authorList>
    </citation>
    <scope>NUCLEOTIDE SEQUENCE [LARGE SCALE GENOMIC DNA]</scope>
    <source>
        <strain evidence="1 2">30B</strain>
    </source>
</reference>
<accession>A0A3G7U7V9</accession>
<dbReference type="Proteomes" id="UP000268696">
    <property type="component" value="Chromosome"/>
</dbReference>